<dbReference type="InterPro" id="IPR021961">
    <property type="entry name" value="McrB_DNA-bd"/>
</dbReference>
<keyword evidence="4" id="KW-1185">Reference proteome</keyword>
<organism evidence="3 4">
    <name type="scientific">Paenibacillus wynnii</name>
    <dbReference type="NCBI Taxonomy" id="268407"/>
    <lineage>
        <taxon>Bacteria</taxon>
        <taxon>Bacillati</taxon>
        <taxon>Bacillota</taxon>
        <taxon>Bacilli</taxon>
        <taxon>Bacillales</taxon>
        <taxon>Paenibacillaceae</taxon>
        <taxon>Paenibacillus</taxon>
    </lineage>
</organism>
<dbReference type="STRING" id="268407.PWYN_23635"/>
<reference evidence="3 4" key="2">
    <citation type="submission" date="2014-10" db="EMBL/GenBank/DDBJ databases">
        <title>Comparative genomics of the Paenibacillus odorifer group.</title>
        <authorList>
            <person name="Tsai Y.-C."/>
            <person name="Martin N."/>
            <person name="Korlach J."/>
            <person name="Wiedmann M."/>
        </authorList>
    </citation>
    <scope>NUCLEOTIDE SEQUENCE [LARGE SCALE GENOMIC DNA]</scope>
    <source>
        <strain evidence="3 4">DSM 18334</strain>
    </source>
</reference>
<dbReference type="Gene3D" id="3.30.920.90">
    <property type="match status" value="1"/>
</dbReference>
<dbReference type="Pfam" id="PF12102">
    <property type="entry name" value="MrcB_N"/>
    <property type="match status" value="1"/>
</dbReference>
<dbReference type="eggNOG" id="COG3183">
    <property type="taxonomic scope" value="Bacteria"/>
</dbReference>
<reference evidence="3 4" key="1">
    <citation type="submission" date="2014-08" db="EMBL/GenBank/DDBJ databases">
        <authorList>
            <person name="den Bakker H.C."/>
        </authorList>
    </citation>
    <scope>NUCLEOTIDE SEQUENCE [LARGE SCALE GENOMIC DNA]</scope>
    <source>
        <strain evidence="3 4">DSM 18334</strain>
    </source>
</reference>
<gene>
    <name evidence="3" type="ORF">PWYN_23635</name>
</gene>
<accession>A0A098M6E4</accession>
<name>A0A098M6E4_9BACL</name>
<feature type="compositionally biased region" description="Basic and acidic residues" evidence="1">
    <location>
        <begin position="222"/>
        <end position="231"/>
    </location>
</feature>
<evidence type="ECO:0000313" key="4">
    <source>
        <dbReference type="Proteomes" id="UP000029734"/>
    </source>
</evidence>
<sequence>MPPILLKEAKLDQSMYRVQGSPGQGNWADVPWVAVFNKQKNVEATKGYYIVFVFRSDFKGFYISLNQGCTYFHEKYKEKLGNEKLGIVSNKVRELLHTIPKEQGLINIDLVSQGRLAKGYMKGHICGTYYDQDNLPDSKKIIEDLEELLITYEELLVIMNGRTLEQFNDYLLLNDDQYYLEDESSEEKFQETLLEIEKKNQNVPNYIEENPELRPPALVDKGGSEKWPRDSKKASRALRNNNFKCSFDDSHSTFISKKSGKFYVEAHHFIPMAQQKSYKYNLDRVANIFALCPNCHRMVHHGRDNDKVIVLRKLYKDRIHKLESLGLGITFTDLCKAYGISKGGNDLL</sequence>
<evidence type="ECO:0000259" key="2">
    <source>
        <dbReference type="Pfam" id="PF12102"/>
    </source>
</evidence>
<feature type="domain" description="Type IV methyl-directed restriction enzyme EcoKMcrB subunit DNA-binding" evidence="2">
    <location>
        <begin position="5"/>
        <end position="155"/>
    </location>
</feature>
<proteinExistence type="predicted"/>
<protein>
    <recommendedName>
        <fullName evidence="2">Type IV methyl-directed restriction enzyme EcoKMcrB subunit DNA-binding domain-containing protein</fullName>
    </recommendedName>
</protein>
<dbReference type="EMBL" id="JQCR01000003">
    <property type="protein sequence ID" value="KGE17586.1"/>
    <property type="molecule type" value="Genomic_DNA"/>
</dbReference>
<dbReference type="AlphaFoldDB" id="A0A098M6E4"/>
<dbReference type="InterPro" id="IPR003615">
    <property type="entry name" value="HNH_nuc"/>
</dbReference>
<comment type="caution">
    <text evidence="3">The sequence shown here is derived from an EMBL/GenBank/DDBJ whole genome shotgun (WGS) entry which is preliminary data.</text>
</comment>
<dbReference type="Proteomes" id="UP000029734">
    <property type="component" value="Unassembled WGS sequence"/>
</dbReference>
<feature type="region of interest" description="Disordered" evidence="1">
    <location>
        <begin position="207"/>
        <end position="231"/>
    </location>
</feature>
<evidence type="ECO:0000256" key="1">
    <source>
        <dbReference type="SAM" id="MobiDB-lite"/>
    </source>
</evidence>
<dbReference type="CDD" id="cd00085">
    <property type="entry name" value="HNHc"/>
    <property type="match status" value="1"/>
</dbReference>
<dbReference type="REBASE" id="93557">
    <property type="entry name" value="Pwy18344McrB3P"/>
</dbReference>
<evidence type="ECO:0000313" key="3">
    <source>
        <dbReference type="EMBL" id="KGE17586.1"/>
    </source>
</evidence>